<accession>A0A8S2W7H3</accession>
<dbReference type="GO" id="GO:0005576">
    <property type="term" value="C:extracellular region"/>
    <property type="evidence" value="ECO:0007669"/>
    <property type="project" value="InterPro"/>
</dbReference>
<dbReference type="PROSITE" id="PS51996">
    <property type="entry name" value="TR_MART"/>
    <property type="match status" value="1"/>
</dbReference>
<evidence type="ECO:0000313" key="2">
    <source>
        <dbReference type="EMBL" id="CAF4427481.1"/>
    </source>
</evidence>
<dbReference type="AlphaFoldDB" id="A0A8S2W7H3"/>
<reference evidence="2" key="1">
    <citation type="submission" date="2021-02" db="EMBL/GenBank/DDBJ databases">
        <authorList>
            <person name="Nowell W R."/>
        </authorList>
    </citation>
    <scope>NUCLEOTIDE SEQUENCE</scope>
</reference>
<feature type="domain" description="ADP ribosyltransferase" evidence="1">
    <location>
        <begin position="101"/>
        <end position="258"/>
    </location>
</feature>
<dbReference type="EMBL" id="CAJOBA010077986">
    <property type="protein sequence ID" value="CAF4427481.1"/>
    <property type="molecule type" value="Genomic_DNA"/>
</dbReference>
<evidence type="ECO:0000259" key="1">
    <source>
        <dbReference type="Pfam" id="PF03496"/>
    </source>
</evidence>
<dbReference type="InterPro" id="IPR003540">
    <property type="entry name" value="ADP-ribosyltransferase"/>
</dbReference>
<dbReference type="Proteomes" id="UP000682733">
    <property type="component" value="Unassembled WGS sequence"/>
</dbReference>
<dbReference type="Pfam" id="PF03496">
    <property type="entry name" value="ADPrib_exo_Tox"/>
    <property type="match status" value="1"/>
</dbReference>
<organism evidence="2 3">
    <name type="scientific">Didymodactylos carnosus</name>
    <dbReference type="NCBI Taxonomy" id="1234261"/>
    <lineage>
        <taxon>Eukaryota</taxon>
        <taxon>Metazoa</taxon>
        <taxon>Spiralia</taxon>
        <taxon>Gnathifera</taxon>
        <taxon>Rotifera</taxon>
        <taxon>Eurotatoria</taxon>
        <taxon>Bdelloidea</taxon>
        <taxon>Philodinida</taxon>
        <taxon>Philodinidae</taxon>
        <taxon>Didymodactylos</taxon>
    </lineage>
</organism>
<comment type="caution">
    <text evidence="2">The sequence shown here is derived from an EMBL/GenBank/DDBJ whole genome shotgun (WGS) entry which is preliminary data.</text>
</comment>
<dbReference type="Gene3D" id="1.25.40.10">
    <property type="entry name" value="Tetratricopeptide repeat domain"/>
    <property type="match status" value="1"/>
</dbReference>
<sequence length="364" mass="42582">MGICCLIKLQKLHATKTNKRNAQSMMKQSNIFNFFGLEKERSSKNLPHDSASFLWSQLLLNVLKKLPRTELAKQEMLNKFIDYYKENEIEQKKIELFRLTYEARDAIKWFTADSFIYRLVNKALRNENIDDLYLYRFYIIDLCTQLEEESKQTKLTTSTLYRGQKMSEYELDKFQNHIGMIISTNGFLSSTQDRKVALTYVEGMGETDELKKVLFEITIDKDVNNVTYADVDRLSQMKGEKEVLFSTDAVFKIDNVVFDSDLKIWKIQMTISDEGSILCQPYINWQKEEIQVQGPSIMYGVILLDLGQYDKAKTYFDFLLKTTPDNHVDISSFHNYIGIAQLCKAENDKALEHFRTAYNIEKTK</sequence>
<dbReference type="SUPFAM" id="SSF48452">
    <property type="entry name" value="TPR-like"/>
    <property type="match status" value="1"/>
</dbReference>
<proteinExistence type="predicted"/>
<name>A0A8S2W7H3_9BILA</name>
<protein>
    <recommendedName>
        <fullName evidence="1">ADP ribosyltransferase domain-containing protein</fullName>
    </recommendedName>
</protein>
<evidence type="ECO:0000313" key="3">
    <source>
        <dbReference type="Proteomes" id="UP000682733"/>
    </source>
</evidence>
<dbReference type="Gene3D" id="3.90.176.10">
    <property type="entry name" value="Toxin ADP-ribosyltransferase, Chain A, domain 1"/>
    <property type="match status" value="1"/>
</dbReference>
<dbReference type="SUPFAM" id="SSF56399">
    <property type="entry name" value="ADP-ribosylation"/>
    <property type="match status" value="1"/>
</dbReference>
<dbReference type="InterPro" id="IPR011990">
    <property type="entry name" value="TPR-like_helical_dom_sf"/>
</dbReference>
<feature type="non-terminal residue" evidence="2">
    <location>
        <position position="364"/>
    </location>
</feature>
<gene>
    <name evidence="2" type="ORF">TMI583_LOCUS44736</name>
</gene>